<dbReference type="Proteomes" id="UP000626982">
    <property type="component" value="Unassembled WGS sequence"/>
</dbReference>
<dbReference type="EMBL" id="BMLM01000001">
    <property type="protein sequence ID" value="GGN80445.1"/>
    <property type="molecule type" value="Genomic_DNA"/>
</dbReference>
<dbReference type="Pfam" id="PF00535">
    <property type="entry name" value="Glycos_transf_2"/>
    <property type="match status" value="1"/>
</dbReference>
<keyword evidence="4" id="KW-0808">Transferase</keyword>
<comment type="similarity">
    <text evidence="2">Belongs to the glycosyltransferase 2 family.</text>
</comment>
<dbReference type="PANTHER" id="PTHR43179:SF12">
    <property type="entry name" value="GALACTOFURANOSYLTRANSFERASE GLFT2"/>
    <property type="match status" value="1"/>
</dbReference>
<sequence length="308" mass="33093">MPSTRSDVVAVAVTYGPDEAALPDVLERAAAQVGRLVVLDNDSPEVGGAHWSDRVRIPEGVEVVRLEANVGLGAAYNRAARIAREHGARFVLLLDQDSRLDEGCVALLLRHHDLRAEHGPVGAVGPTFVDERSGERAPFVRFGFPLNGKVDAPAGGDVDADFLISSGSLIPLTAIDAAGGFDEGLFIDSVDMEWCFRARAAGLQLVGVADARMLHAIGDELVRLPGGATMFVHSPLRLYMMTRNRVALWRRPGTPGVWTAQDVPRMAFKLARMTAFAAPRGRNARAMLRGALDGWRGRQGPPPAAGRR</sequence>
<evidence type="ECO:0000259" key="5">
    <source>
        <dbReference type="Pfam" id="PF00535"/>
    </source>
</evidence>
<gene>
    <name evidence="6" type="primary">rfbQ</name>
    <name evidence="6" type="ORF">GCM10010968_08280</name>
</gene>
<feature type="domain" description="Glycosyltransferase 2-like" evidence="5">
    <location>
        <begin position="14"/>
        <end position="137"/>
    </location>
</feature>
<comment type="caution">
    <text evidence="6">The sequence shown here is derived from an EMBL/GenBank/DDBJ whole genome shotgun (WGS) entry which is preliminary data.</text>
</comment>
<name>A0ABQ2KE30_9MICO</name>
<dbReference type="CDD" id="cd02526">
    <property type="entry name" value="GT2_RfbF_like"/>
    <property type="match status" value="1"/>
</dbReference>
<proteinExistence type="inferred from homology"/>
<evidence type="ECO:0000256" key="4">
    <source>
        <dbReference type="ARBA" id="ARBA00022679"/>
    </source>
</evidence>
<dbReference type="RefSeq" id="WP_188716345.1">
    <property type="nucleotide sequence ID" value="NZ_BAABBD010000001.1"/>
</dbReference>
<reference evidence="7" key="1">
    <citation type="journal article" date="2019" name="Int. J. Syst. Evol. Microbiol.">
        <title>The Global Catalogue of Microorganisms (GCM) 10K type strain sequencing project: providing services to taxonomists for standard genome sequencing and annotation.</title>
        <authorList>
            <consortium name="The Broad Institute Genomics Platform"/>
            <consortium name="The Broad Institute Genome Sequencing Center for Infectious Disease"/>
            <person name="Wu L."/>
            <person name="Ma J."/>
        </authorList>
    </citation>
    <scope>NUCLEOTIDE SEQUENCE [LARGE SCALE GENOMIC DNA]</scope>
    <source>
        <strain evidence="7">CGMCC 1.6960</strain>
    </source>
</reference>
<evidence type="ECO:0000313" key="6">
    <source>
        <dbReference type="EMBL" id="GGN80445.1"/>
    </source>
</evidence>
<dbReference type="InterPro" id="IPR029044">
    <property type="entry name" value="Nucleotide-diphossugar_trans"/>
</dbReference>
<dbReference type="PANTHER" id="PTHR43179">
    <property type="entry name" value="RHAMNOSYLTRANSFERASE WBBL"/>
    <property type="match status" value="1"/>
</dbReference>
<evidence type="ECO:0000256" key="2">
    <source>
        <dbReference type="ARBA" id="ARBA00006739"/>
    </source>
</evidence>
<dbReference type="InterPro" id="IPR001173">
    <property type="entry name" value="Glyco_trans_2-like"/>
</dbReference>
<evidence type="ECO:0000256" key="1">
    <source>
        <dbReference type="ARBA" id="ARBA00004776"/>
    </source>
</evidence>
<dbReference type="SUPFAM" id="SSF53448">
    <property type="entry name" value="Nucleotide-diphospho-sugar transferases"/>
    <property type="match status" value="1"/>
</dbReference>
<protein>
    <submittedName>
        <fullName evidence="6">Rhamnosyltransferase</fullName>
    </submittedName>
</protein>
<evidence type="ECO:0000256" key="3">
    <source>
        <dbReference type="ARBA" id="ARBA00022676"/>
    </source>
</evidence>
<dbReference type="Gene3D" id="3.90.550.10">
    <property type="entry name" value="Spore Coat Polysaccharide Biosynthesis Protein SpsA, Chain A"/>
    <property type="match status" value="1"/>
</dbReference>
<keyword evidence="7" id="KW-1185">Reference proteome</keyword>
<accession>A0ABQ2KE30</accession>
<evidence type="ECO:0000313" key="7">
    <source>
        <dbReference type="Proteomes" id="UP000626982"/>
    </source>
</evidence>
<keyword evidence="3" id="KW-0328">Glycosyltransferase</keyword>
<comment type="pathway">
    <text evidence="1">Cell wall biogenesis; cell wall polysaccharide biosynthesis.</text>
</comment>
<organism evidence="6 7">
    <name type="scientific">Agrococcus terreus</name>
    <dbReference type="NCBI Taxonomy" id="574649"/>
    <lineage>
        <taxon>Bacteria</taxon>
        <taxon>Bacillati</taxon>
        <taxon>Actinomycetota</taxon>
        <taxon>Actinomycetes</taxon>
        <taxon>Micrococcales</taxon>
        <taxon>Microbacteriaceae</taxon>
        <taxon>Agrococcus</taxon>
    </lineage>
</organism>